<evidence type="ECO:0000256" key="1">
    <source>
        <dbReference type="SAM" id="Phobius"/>
    </source>
</evidence>
<dbReference type="EMBL" id="JAIWYP010000001">
    <property type="protein sequence ID" value="KAH3883481.1"/>
    <property type="molecule type" value="Genomic_DNA"/>
</dbReference>
<organism evidence="2 3">
    <name type="scientific">Dreissena polymorpha</name>
    <name type="common">Zebra mussel</name>
    <name type="synonym">Mytilus polymorpha</name>
    <dbReference type="NCBI Taxonomy" id="45954"/>
    <lineage>
        <taxon>Eukaryota</taxon>
        <taxon>Metazoa</taxon>
        <taxon>Spiralia</taxon>
        <taxon>Lophotrochozoa</taxon>
        <taxon>Mollusca</taxon>
        <taxon>Bivalvia</taxon>
        <taxon>Autobranchia</taxon>
        <taxon>Heteroconchia</taxon>
        <taxon>Euheterodonta</taxon>
        <taxon>Imparidentia</taxon>
        <taxon>Neoheterodontei</taxon>
        <taxon>Myida</taxon>
        <taxon>Dreissenoidea</taxon>
        <taxon>Dreissenidae</taxon>
        <taxon>Dreissena</taxon>
    </lineage>
</organism>
<sequence length="380" mass="39018">MKTGKISIQGKGKEIAENLALAFCVSLLHVFLQPRPANWEPGQTLEPELSKRGIRPVKYIKAEKLALVLAAGILIATPSNFFIRKNMRSGQSGFGGTHRHGGGNHILHEQSSNEAHNVAGARGLFVGGEGADGTQSGDFLTQLIGGSDHEQGNSAGVDTLLDALYGTEEQSEVDVSNQLAGLDISDNNNESTGFGDSYVVEAYQEVFNTFLGDEDLNLESCKVDNSEHGGDFYDNDVYQEDFNTFLGNVEFNPDSGRADSGGDVGWGFGYDDSGAGGCGGCGAGGGGEGVFGVGVGGSFGEVGGFSPGGGESGGDGCGGGQCWLEGFSSIGEGGGGDLGGSGWGEATVVVMEEVEMGVVVEGVVGVVVVVRVMNYLNTGG</sequence>
<protein>
    <submittedName>
        <fullName evidence="2">Uncharacterized protein</fullName>
    </submittedName>
</protein>
<reference evidence="2" key="2">
    <citation type="submission" date="2020-11" db="EMBL/GenBank/DDBJ databases">
        <authorList>
            <person name="McCartney M.A."/>
            <person name="Auch B."/>
            <person name="Kono T."/>
            <person name="Mallez S."/>
            <person name="Becker A."/>
            <person name="Gohl D.M."/>
            <person name="Silverstein K.A.T."/>
            <person name="Koren S."/>
            <person name="Bechman K.B."/>
            <person name="Herman A."/>
            <person name="Abrahante J.E."/>
            <person name="Garbe J."/>
        </authorList>
    </citation>
    <scope>NUCLEOTIDE SEQUENCE</scope>
    <source>
        <strain evidence="2">Duluth1</strain>
        <tissue evidence="2">Whole animal</tissue>
    </source>
</reference>
<keyword evidence="3" id="KW-1185">Reference proteome</keyword>
<gene>
    <name evidence="2" type="ORF">DPMN_007438</name>
</gene>
<keyword evidence="1" id="KW-1133">Transmembrane helix</keyword>
<proteinExistence type="predicted"/>
<keyword evidence="1" id="KW-0472">Membrane</keyword>
<dbReference type="AlphaFoldDB" id="A0A9D4MX07"/>
<evidence type="ECO:0000313" key="3">
    <source>
        <dbReference type="Proteomes" id="UP000828390"/>
    </source>
</evidence>
<comment type="caution">
    <text evidence="2">The sequence shown here is derived from an EMBL/GenBank/DDBJ whole genome shotgun (WGS) entry which is preliminary data.</text>
</comment>
<feature type="transmembrane region" description="Helical" evidence="1">
    <location>
        <begin position="65"/>
        <end position="83"/>
    </location>
</feature>
<name>A0A9D4MX07_DREPO</name>
<reference evidence="2" key="1">
    <citation type="journal article" date="2019" name="bioRxiv">
        <title>The Genome of the Zebra Mussel, Dreissena polymorpha: A Resource for Invasive Species Research.</title>
        <authorList>
            <person name="McCartney M.A."/>
            <person name="Auch B."/>
            <person name="Kono T."/>
            <person name="Mallez S."/>
            <person name="Zhang Y."/>
            <person name="Obille A."/>
            <person name="Becker A."/>
            <person name="Abrahante J.E."/>
            <person name="Garbe J."/>
            <person name="Badalamenti J.P."/>
            <person name="Herman A."/>
            <person name="Mangelson H."/>
            <person name="Liachko I."/>
            <person name="Sullivan S."/>
            <person name="Sone E.D."/>
            <person name="Koren S."/>
            <person name="Silverstein K.A.T."/>
            <person name="Beckman K.B."/>
            <person name="Gohl D.M."/>
        </authorList>
    </citation>
    <scope>NUCLEOTIDE SEQUENCE</scope>
    <source>
        <strain evidence="2">Duluth1</strain>
        <tissue evidence="2">Whole animal</tissue>
    </source>
</reference>
<keyword evidence="1" id="KW-0812">Transmembrane</keyword>
<accession>A0A9D4MX07</accession>
<dbReference type="Proteomes" id="UP000828390">
    <property type="component" value="Unassembled WGS sequence"/>
</dbReference>
<evidence type="ECO:0000313" key="2">
    <source>
        <dbReference type="EMBL" id="KAH3883481.1"/>
    </source>
</evidence>